<dbReference type="OrthoDB" id="3012188at2759"/>
<dbReference type="AlphaFoldDB" id="A0A9P7GGT7"/>
<protein>
    <submittedName>
        <fullName evidence="2">Uncharacterized protein</fullName>
    </submittedName>
</protein>
<organism evidence="2 3">
    <name type="scientific">Sphagnurus paluster</name>
    <dbReference type="NCBI Taxonomy" id="117069"/>
    <lineage>
        <taxon>Eukaryota</taxon>
        <taxon>Fungi</taxon>
        <taxon>Dikarya</taxon>
        <taxon>Basidiomycota</taxon>
        <taxon>Agaricomycotina</taxon>
        <taxon>Agaricomycetes</taxon>
        <taxon>Agaricomycetidae</taxon>
        <taxon>Agaricales</taxon>
        <taxon>Tricholomatineae</taxon>
        <taxon>Lyophyllaceae</taxon>
        <taxon>Sphagnurus</taxon>
    </lineage>
</organism>
<evidence type="ECO:0000313" key="3">
    <source>
        <dbReference type="Proteomes" id="UP000717328"/>
    </source>
</evidence>
<sequence>MTKAKPTKAPPGPPAALVSRIEHLAALLKNLPTSIPLDPPQSTYQFTMDPEKLEDCGVFGAFSSCMEICFGTWQGKDRVIHFTERGKRLAGLTALMKTAVKTMSEGEREVFREAWLERLIKIAIADGAKISAKKRKQAGSADFSGSGGGETQLSQSIRRLSVSREGVVPAKRAKSAMSAEVIEMDDDSESDDDLPECLGTLAPHPSPKPSLPAPPPLPLSLNLRQGTLDAHLKSFTSEDRQFYMKQNAEKHQEAMETMNQKEKRKREKKMLHERELARERQRRRRARQRAEKELEDDSDTNERLLATDVLMQGAKDAQSPAIRPEDVP</sequence>
<reference evidence="2" key="1">
    <citation type="submission" date="2021-02" db="EMBL/GenBank/DDBJ databases">
        <authorList>
            <person name="Nieuwenhuis M."/>
            <person name="Van De Peppel L.J.J."/>
        </authorList>
    </citation>
    <scope>NUCLEOTIDE SEQUENCE</scope>
    <source>
        <strain evidence="2">D49</strain>
    </source>
</reference>
<evidence type="ECO:0000313" key="2">
    <source>
        <dbReference type="EMBL" id="KAG5646852.1"/>
    </source>
</evidence>
<name>A0A9P7GGT7_9AGAR</name>
<feature type="compositionally biased region" description="Pro residues" evidence="1">
    <location>
        <begin position="204"/>
        <end position="217"/>
    </location>
</feature>
<comment type="caution">
    <text evidence="2">The sequence shown here is derived from an EMBL/GenBank/DDBJ whole genome shotgun (WGS) entry which is preliminary data.</text>
</comment>
<accession>A0A9P7GGT7</accession>
<gene>
    <name evidence="2" type="ORF">H0H81_008123</name>
</gene>
<evidence type="ECO:0000256" key="1">
    <source>
        <dbReference type="SAM" id="MobiDB-lite"/>
    </source>
</evidence>
<keyword evidence="3" id="KW-1185">Reference proteome</keyword>
<feature type="region of interest" description="Disordered" evidence="1">
    <location>
        <begin position="138"/>
        <end position="217"/>
    </location>
</feature>
<feature type="compositionally biased region" description="Acidic residues" evidence="1">
    <location>
        <begin position="182"/>
        <end position="195"/>
    </location>
</feature>
<dbReference type="Proteomes" id="UP000717328">
    <property type="component" value="Unassembled WGS sequence"/>
</dbReference>
<proteinExistence type="predicted"/>
<reference evidence="2" key="2">
    <citation type="submission" date="2021-10" db="EMBL/GenBank/DDBJ databases">
        <title>Phylogenomics reveals ancestral predisposition of the termite-cultivated fungus Termitomyces towards a domesticated lifestyle.</title>
        <authorList>
            <person name="Auxier B."/>
            <person name="Grum-Grzhimaylo A."/>
            <person name="Cardenas M.E."/>
            <person name="Lodge J.D."/>
            <person name="Laessoe T."/>
            <person name="Pedersen O."/>
            <person name="Smith M.E."/>
            <person name="Kuyper T.W."/>
            <person name="Franco-Molano E.A."/>
            <person name="Baroni T.J."/>
            <person name="Aanen D.K."/>
        </authorList>
    </citation>
    <scope>NUCLEOTIDE SEQUENCE</scope>
    <source>
        <strain evidence="2">D49</strain>
    </source>
</reference>
<feature type="compositionally biased region" description="Basic and acidic residues" evidence="1">
    <location>
        <begin position="270"/>
        <end position="279"/>
    </location>
</feature>
<feature type="region of interest" description="Disordered" evidence="1">
    <location>
        <begin position="249"/>
        <end position="328"/>
    </location>
</feature>
<feature type="non-terminal residue" evidence="2">
    <location>
        <position position="328"/>
    </location>
</feature>
<dbReference type="EMBL" id="JABCKI010002221">
    <property type="protein sequence ID" value="KAG5646852.1"/>
    <property type="molecule type" value="Genomic_DNA"/>
</dbReference>